<comment type="caution">
    <text evidence="1">The sequence shown here is derived from an EMBL/GenBank/DDBJ whole genome shotgun (WGS) entry which is preliminary data.</text>
</comment>
<accession>A0A5B7CIU0</accession>
<reference evidence="1 2" key="1">
    <citation type="submission" date="2019-05" db="EMBL/GenBank/DDBJ databases">
        <title>Another draft genome of Portunus trituberculatus and its Hox gene families provides insights of decapod evolution.</title>
        <authorList>
            <person name="Jeong J.-H."/>
            <person name="Song I."/>
            <person name="Kim S."/>
            <person name="Choi T."/>
            <person name="Kim D."/>
            <person name="Ryu S."/>
            <person name="Kim W."/>
        </authorList>
    </citation>
    <scope>NUCLEOTIDE SEQUENCE [LARGE SCALE GENOMIC DNA]</scope>
    <source>
        <tissue evidence="1">Muscle</tissue>
    </source>
</reference>
<dbReference type="Proteomes" id="UP000324222">
    <property type="component" value="Unassembled WGS sequence"/>
</dbReference>
<sequence>MYSIRKKYRALPIEIDAKKRSELVAFFAAVRHLVIIISHLATQLAIWQHTQLVFSCLSAHRALMEGVYETLNNPEITAGELKRSHPTLLQEVSERTIQHRLQELGLPTYKPAAKPLLTPSMTWILIIGVPVLSQSLQQTVSFQYGFEPAEYGKGNL</sequence>
<evidence type="ECO:0000313" key="2">
    <source>
        <dbReference type="Proteomes" id="UP000324222"/>
    </source>
</evidence>
<gene>
    <name evidence="1" type="ORF">E2C01_002041</name>
</gene>
<dbReference type="EMBL" id="VSRR010000069">
    <property type="protein sequence ID" value="MPC09429.1"/>
    <property type="molecule type" value="Genomic_DNA"/>
</dbReference>
<name>A0A5B7CIU0_PORTR</name>
<keyword evidence="2" id="KW-1185">Reference proteome</keyword>
<dbReference type="AlphaFoldDB" id="A0A5B7CIU0"/>
<organism evidence="1 2">
    <name type="scientific">Portunus trituberculatus</name>
    <name type="common">Swimming crab</name>
    <name type="synonym">Neptunus trituberculatus</name>
    <dbReference type="NCBI Taxonomy" id="210409"/>
    <lineage>
        <taxon>Eukaryota</taxon>
        <taxon>Metazoa</taxon>
        <taxon>Ecdysozoa</taxon>
        <taxon>Arthropoda</taxon>
        <taxon>Crustacea</taxon>
        <taxon>Multicrustacea</taxon>
        <taxon>Malacostraca</taxon>
        <taxon>Eumalacostraca</taxon>
        <taxon>Eucarida</taxon>
        <taxon>Decapoda</taxon>
        <taxon>Pleocyemata</taxon>
        <taxon>Brachyura</taxon>
        <taxon>Eubrachyura</taxon>
        <taxon>Portunoidea</taxon>
        <taxon>Portunidae</taxon>
        <taxon>Portuninae</taxon>
        <taxon>Portunus</taxon>
    </lineage>
</organism>
<proteinExistence type="predicted"/>
<protein>
    <submittedName>
        <fullName evidence="1">Uncharacterized protein</fullName>
    </submittedName>
</protein>
<evidence type="ECO:0000313" key="1">
    <source>
        <dbReference type="EMBL" id="MPC09429.1"/>
    </source>
</evidence>